<dbReference type="Proteomes" id="UP000663929">
    <property type="component" value="Chromosome"/>
</dbReference>
<comment type="similarity">
    <text evidence="1">Belongs to the UPF0145 family.</text>
</comment>
<name>A0A8A4TQQ9_SULCO</name>
<keyword evidence="3" id="KW-1185">Reference proteome</keyword>
<dbReference type="KEGG" id="scor:J3U87_03040"/>
<dbReference type="InterPro" id="IPR002765">
    <property type="entry name" value="UPF0145_YbjQ-like"/>
</dbReference>
<dbReference type="Pfam" id="PF01906">
    <property type="entry name" value="YbjQ_1"/>
    <property type="match status" value="1"/>
</dbReference>
<evidence type="ECO:0000313" key="2">
    <source>
        <dbReference type="EMBL" id="QTD51422.1"/>
    </source>
</evidence>
<proteinExistence type="inferred from homology"/>
<dbReference type="PANTHER" id="PTHR34068">
    <property type="entry name" value="UPF0145 PROTEIN YBJQ"/>
    <property type="match status" value="1"/>
</dbReference>
<dbReference type="PANTHER" id="PTHR34068:SF2">
    <property type="entry name" value="UPF0145 PROTEIN SCO3412"/>
    <property type="match status" value="1"/>
</dbReference>
<accession>A0A8A4TQQ9</accession>
<dbReference type="AlphaFoldDB" id="A0A8A4TQQ9"/>
<dbReference type="SUPFAM" id="SSF117782">
    <property type="entry name" value="YbjQ-like"/>
    <property type="match status" value="1"/>
</dbReference>
<gene>
    <name evidence="2" type="ORF">J3U87_03040</name>
</gene>
<evidence type="ECO:0000256" key="1">
    <source>
        <dbReference type="ARBA" id="ARBA00010751"/>
    </source>
</evidence>
<organism evidence="2 3">
    <name type="scientific">Sulfidibacter corallicola</name>
    <dbReference type="NCBI Taxonomy" id="2818388"/>
    <lineage>
        <taxon>Bacteria</taxon>
        <taxon>Pseudomonadati</taxon>
        <taxon>Acidobacteriota</taxon>
        <taxon>Holophagae</taxon>
        <taxon>Acanthopleuribacterales</taxon>
        <taxon>Acanthopleuribacteraceae</taxon>
        <taxon>Sulfidibacter</taxon>
    </lineage>
</organism>
<sequence>MEHFIVLLLYLSPVLLLVVGGLVGRSRENRHYASIHQREARFAQQPMLNSKTVPAPETVRTSKMVAGSVVVSVDRFKQFLAALRTIFGGEVNAYSSLIDRARREAILRMREQAAGADMIINVRMETSSLSQGGQKQMGTIEVLAYGTALWHRKDHEGSYAS</sequence>
<dbReference type="Gene3D" id="3.30.110.70">
    <property type="entry name" value="Hypothetical protein apc22750. Chain B"/>
    <property type="match status" value="1"/>
</dbReference>
<protein>
    <submittedName>
        <fullName evidence="2">YbjQ family protein</fullName>
    </submittedName>
</protein>
<reference evidence="2" key="1">
    <citation type="submission" date="2021-03" db="EMBL/GenBank/DDBJ databases">
        <title>Acanthopleuribacteraceae sp. M133.</title>
        <authorList>
            <person name="Wang G."/>
        </authorList>
    </citation>
    <scope>NUCLEOTIDE SEQUENCE</scope>
    <source>
        <strain evidence="2">M133</strain>
    </source>
</reference>
<dbReference type="RefSeq" id="WP_237381549.1">
    <property type="nucleotide sequence ID" value="NZ_CP071793.1"/>
</dbReference>
<evidence type="ECO:0000313" key="3">
    <source>
        <dbReference type="Proteomes" id="UP000663929"/>
    </source>
</evidence>
<dbReference type="InterPro" id="IPR035439">
    <property type="entry name" value="UPF0145_dom_sf"/>
</dbReference>
<dbReference type="EMBL" id="CP071793">
    <property type="protein sequence ID" value="QTD51422.1"/>
    <property type="molecule type" value="Genomic_DNA"/>
</dbReference>